<dbReference type="InterPro" id="IPR014718">
    <property type="entry name" value="GH-type_carb-bd"/>
</dbReference>
<evidence type="ECO:0000259" key="4">
    <source>
        <dbReference type="Pfam" id="PF09095"/>
    </source>
</evidence>
<dbReference type="GO" id="GO:0005975">
    <property type="term" value="P:carbohydrate metabolic process"/>
    <property type="evidence" value="ECO:0007669"/>
    <property type="project" value="InterPro"/>
</dbReference>
<dbReference type="RefSeq" id="WP_194075799.1">
    <property type="nucleotide sequence ID" value="NZ_CP061839.1"/>
</dbReference>
<name>A0A7S6WN41_9SPIR</name>
<evidence type="ECO:0000256" key="2">
    <source>
        <dbReference type="ARBA" id="ARBA00023277"/>
    </source>
</evidence>
<dbReference type="SUPFAM" id="SSF88713">
    <property type="entry name" value="Glycoside hydrolase/deacetylase"/>
    <property type="match status" value="1"/>
</dbReference>
<dbReference type="InterPro" id="IPR004300">
    <property type="entry name" value="Glyco_hydro_57_N"/>
</dbReference>
<dbReference type="Pfam" id="PF03065">
    <property type="entry name" value="Glyco_hydro_57"/>
    <property type="match status" value="1"/>
</dbReference>
<dbReference type="InterPro" id="IPR052046">
    <property type="entry name" value="GH57_Enzymes"/>
</dbReference>
<feature type="domain" description="Glycoside hydrolase family 57 N-terminal" evidence="3">
    <location>
        <begin position="33"/>
        <end position="265"/>
    </location>
</feature>
<comment type="similarity">
    <text evidence="1">Belongs to the glycosyl hydrolase 57 family.</text>
</comment>
<evidence type="ECO:0000313" key="6">
    <source>
        <dbReference type="Proteomes" id="UP000593915"/>
    </source>
</evidence>
<accession>A0A7S6WN41</accession>
<protein>
    <submittedName>
        <fullName evidence="5">DUF1926 domain-containing protein</fullName>
    </submittedName>
</protein>
<reference evidence="5 6" key="1">
    <citation type="submission" date="2020-09" db="EMBL/GenBank/DDBJ databases">
        <title>Characterization of Treponema spp. from bovine digital dermatitis in Korea.</title>
        <authorList>
            <person name="Espiritu H.M."/>
            <person name="Cho Y.I."/>
            <person name="Mamuad L."/>
        </authorList>
    </citation>
    <scope>NUCLEOTIDE SEQUENCE [LARGE SCALE GENOMIC DNA]</scope>
    <source>
        <strain evidence="5 6">KS1</strain>
    </source>
</reference>
<organism evidence="5 6">
    <name type="scientific">Treponema pedis</name>
    <dbReference type="NCBI Taxonomy" id="409322"/>
    <lineage>
        <taxon>Bacteria</taxon>
        <taxon>Pseudomonadati</taxon>
        <taxon>Spirochaetota</taxon>
        <taxon>Spirochaetia</taxon>
        <taxon>Spirochaetales</taxon>
        <taxon>Treponemataceae</taxon>
        <taxon>Treponema</taxon>
    </lineage>
</organism>
<evidence type="ECO:0000256" key="1">
    <source>
        <dbReference type="ARBA" id="ARBA00006821"/>
    </source>
</evidence>
<dbReference type="AlphaFoldDB" id="A0A7S6WN41"/>
<sequence length="627" mass="72125">MENNRKKKIEICFTLHTDYSVIDAISKSDYTQIYKDIFSNLYGAPSIPFSFALSGGFLEWAQKENSHFFNVLSEMLKRKQIEIIGNAFYEPLLSMIPPSDLIGQIEYMTDILRKHFYKRPRGIYLPYFAWNPNIISNLKKCDIDYCLLDTRFFSKAHLNAFSPVCMEDSGKIIFGIPATKEFENTEASPSVFYDIMLTYASSVTENSIVIFLSPETVVKFLNKSQTGKSWFDEFLELTSNPDSGISMVTAEQLIKQKSIYQKGFIESNAVFSNQPVNNSVKHLVANKSHLYAMYAKIMHVHSLINQMRGDKSRKRNALMELWRAESGILFNLEARHERYNRQLRNCCYRSLLLAEKQSRINGIFTPSLTSLDFDLDGVREFISQRDNINMYIHSSGGKIFELDIFNAYRNYADISAEETGLFIDHLLSADELEAVKKGEFSSAIANPVFSKNLYQDIKTDRFKFELQLRTEGGFRSFNLPVSLRKQYGFSDYGVQVQYILKNESKITLSAYFMVEIDLATSPIETKKPQVSVYANDQKQEANINNNKFESVSWIQIYDPHGKNIFTIETNETADLVILPIYEKSGDAKNPIAGLRNLFYWRIDLQPGLETEKLLSFKSDGKKTEKKK</sequence>
<dbReference type="PANTHER" id="PTHR36306:SF1">
    <property type="entry name" value="ALPHA-AMYLASE-RELATED"/>
    <property type="match status" value="1"/>
</dbReference>
<dbReference type="Pfam" id="PF09095">
    <property type="entry name" value="AmyA-gluTrfs_C"/>
    <property type="match status" value="1"/>
</dbReference>
<dbReference type="EMBL" id="CP061839">
    <property type="protein sequence ID" value="QOW60205.1"/>
    <property type="molecule type" value="Genomic_DNA"/>
</dbReference>
<dbReference type="Gene3D" id="2.70.98.10">
    <property type="match status" value="1"/>
</dbReference>
<keyword evidence="2" id="KW-0119">Carbohydrate metabolism</keyword>
<proteinExistence type="inferred from homology"/>
<dbReference type="Gene3D" id="3.20.110.20">
    <property type="match status" value="1"/>
</dbReference>
<dbReference type="PANTHER" id="PTHR36306">
    <property type="entry name" value="ALPHA-AMYLASE-RELATED-RELATED"/>
    <property type="match status" value="1"/>
</dbReference>
<evidence type="ECO:0000259" key="3">
    <source>
        <dbReference type="Pfam" id="PF03065"/>
    </source>
</evidence>
<dbReference type="InterPro" id="IPR011330">
    <property type="entry name" value="Glyco_hydro/deAcase_b/a-brl"/>
</dbReference>
<dbReference type="GO" id="GO:0030246">
    <property type="term" value="F:carbohydrate binding"/>
    <property type="evidence" value="ECO:0007669"/>
    <property type="project" value="InterPro"/>
</dbReference>
<dbReference type="InterPro" id="IPR015179">
    <property type="entry name" value="A-amylase/a-glucTrfase_C"/>
</dbReference>
<gene>
    <name evidence="5" type="ORF">IFE08_10230</name>
</gene>
<evidence type="ECO:0000313" key="5">
    <source>
        <dbReference type="EMBL" id="QOW60205.1"/>
    </source>
</evidence>
<dbReference type="InterPro" id="IPR011013">
    <property type="entry name" value="Gal_mutarotase_sf_dom"/>
</dbReference>
<dbReference type="GO" id="GO:0003824">
    <property type="term" value="F:catalytic activity"/>
    <property type="evidence" value="ECO:0007669"/>
    <property type="project" value="InterPro"/>
</dbReference>
<dbReference type="SUPFAM" id="SSF74650">
    <property type="entry name" value="Galactose mutarotase-like"/>
    <property type="match status" value="1"/>
</dbReference>
<feature type="domain" description="Alpha-amylase/4-alpha-glucanotransferase C-terminal" evidence="4">
    <location>
        <begin position="421"/>
        <end position="581"/>
    </location>
</feature>
<dbReference type="Proteomes" id="UP000593915">
    <property type="component" value="Chromosome"/>
</dbReference>